<proteinExistence type="predicted"/>
<evidence type="ECO:0000256" key="4">
    <source>
        <dbReference type="PROSITE-ProRule" id="PRU00473"/>
    </source>
</evidence>
<evidence type="ECO:0000256" key="2">
    <source>
        <dbReference type="ARBA" id="ARBA00023136"/>
    </source>
</evidence>
<dbReference type="PANTHER" id="PTHR30329:SF21">
    <property type="entry name" value="LIPOPROTEIN YIAD-RELATED"/>
    <property type="match status" value="1"/>
</dbReference>
<dbReference type="RefSeq" id="WP_055425452.1">
    <property type="nucleotide sequence ID" value="NZ_FCOR01000006.1"/>
</dbReference>
<dbReference type="PROSITE" id="PS51123">
    <property type="entry name" value="OMPA_2"/>
    <property type="match status" value="1"/>
</dbReference>
<feature type="domain" description="OmpA-like" evidence="5">
    <location>
        <begin position="118"/>
        <end position="235"/>
    </location>
</feature>
<name>A0A0X3APG0_9FLAO</name>
<dbReference type="STRING" id="1586267.GCA_001418685_01090"/>
<dbReference type="InterPro" id="IPR036737">
    <property type="entry name" value="OmpA-like_sf"/>
</dbReference>
<protein>
    <submittedName>
        <fullName evidence="6">OmpA family protein</fullName>
    </submittedName>
</protein>
<gene>
    <name evidence="6" type="ORF">Ga0061079_1064</name>
</gene>
<dbReference type="Proteomes" id="UP000182761">
    <property type="component" value="Unassembled WGS sequence"/>
</dbReference>
<dbReference type="OrthoDB" id="9782229at2"/>
<dbReference type="InterPro" id="IPR050330">
    <property type="entry name" value="Bact_OuterMem_StrucFunc"/>
</dbReference>
<dbReference type="PANTHER" id="PTHR30329">
    <property type="entry name" value="STATOR ELEMENT OF FLAGELLAR MOTOR COMPLEX"/>
    <property type="match status" value="1"/>
</dbReference>
<dbReference type="PROSITE" id="PS51257">
    <property type="entry name" value="PROKAR_LIPOPROTEIN"/>
    <property type="match status" value="1"/>
</dbReference>
<accession>A0A0X3APG0</accession>
<dbReference type="AlphaFoldDB" id="A0A0X3APG0"/>
<dbReference type="InterPro" id="IPR006665">
    <property type="entry name" value="OmpA-like"/>
</dbReference>
<evidence type="ECO:0000313" key="7">
    <source>
        <dbReference type="Proteomes" id="UP000182761"/>
    </source>
</evidence>
<keyword evidence="2 4" id="KW-0472">Membrane</keyword>
<reference evidence="6 7" key="1">
    <citation type="submission" date="2016-01" db="EMBL/GenBank/DDBJ databases">
        <authorList>
            <person name="McClelland M."/>
            <person name="Jain A."/>
            <person name="Saraogi P."/>
            <person name="Mendelson R."/>
            <person name="Westerman R."/>
            <person name="SanMiguel P."/>
            <person name="Csonka L."/>
        </authorList>
    </citation>
    <scope>NUCLEOTIDE SEQUENCE [LARGE SCALE GENOMIC DNA]</scope>
    <source>
        <strain evidence="6 7">R-53146</strain>
    </source>
</reference>
<dbReference type="CDD" id="cd07185">
    <property type="entry name" value="OmpA_C-like"/>
    <property type="match status" value="1"/>
</dbReference>
<dbReference type="SUPFAM" id="SSF103088">
    <property type="entry name" value="OmpA-like"/>
    <property type="match status" value="1"/>
</dbReference>
<evidence type="ECO:0000256" key="3">
    <source>
        <dbReference type="ARBA" id="ARBA00023237"/>
    </source>
</evidence>
<organism evidence="6 7">
    <name type="scientific">Apibacter mensalis</name>
    <dbReference type="NCBI Taxonomy" id="1586267"/>
    <lineage>
        <taxon>Bacteria</taxon>
        <taxon>Pseudomonadati</taxon>
        <taxon>Bacteroidota</taxon>
        <taxon>Flavobacteriia</taxon>
        <taxon>Flavobacteriales</taxon>
        <taxon>Weeksellaceae</taxon>
        <taxon>Apibacter</taxon>
    </lineage>
</organism>
<evidence type="ECO:0000313" key="6">
    <source>
        <dbReference type="EMBL" id="CVK16242.1"/>
    </source>
</evidence>
<keyword evidence="3" id="KW-0998">Cell outer membrane</keyword>
<comment type="subcellular location">
    <subcellularLocation>
        <location evidence="1">Cell outer membrane</location>
    </subcellularLocation>
</comment>
<dbReference type="Pfam" id="PF00691">
    <property type="entry name" value="OmpA"/>
    <property type="match status" value="1"/>
</dbReference>
<dbReference type="PRINTS" id="PR01021">
    <property type="entry name" value="OMPADOMAIN"/>
</dbReference>
<sequence>MNKNKYLYKKVLLSFLGTLTLIFTLTSCECDRDKKKELLRQQGEKEKLEKEQLVQADNVGTVIQGTLDPATGNFIYETGNIFTIKLPNGQEIVEVGNNSTEAKLYNFLIDSTINVSEDKTKGWITLDRVYFDTGKSIITSESGKQMKNLSQILKAFPKTKVKIGGYTDATGSEETNKKISEGRAKIVQEELIKSGIHTERISFEGYGSQHPVCEANDTPECKAQNRRVDIRVLEK</sequence>
<evidence type="ECO:0000256" key="1">
    <source>
        <dbReference type="ARBA" id="ARBA00004442"/>
    </source>
</evidence>
<dbReference type="Gene3D" id="3.30.1330.60">
    <property type="entry name" value="OmpA-like domain"/>
    <property type="match status" value="1"/>
</dbReference>
<evidence type="ECO:0000259" key="5">
    <source>
        <dbReference type="PROSITE" id="PS51123"/>
    </source>
</evidence>
<dbReference type="InterPro" id="IPR006664">
    <property type="entry name" value="OMP_bac"/>
</dbReference>
<dbReference type="GO" id="GO:0009279">
    <property type="term" value="C:cell outer membrane"/>
    <property type="evidence" value="ECO:0007669"/>
    <property type="project" value="UniProtKB-SubCell"/>
</dbReference>
<keyword evidence="7" id="KW-1185">Reference proteome</keyword>
<dbReference type="EMBL" id="FCOR01000006">
    <property type="protein sequence ID" value="CVK16242.1"/>
    <property type="molecule type" value="Genomic_DNA"/>
</dbReference>